<keyword evidence="3" id="KW-1185">Reference proteome</keyword>
<accession>A0AAN9Z5L3</accession>
<comment type="caution">
    <text evidence="2">The sequence shown here is derived from an EMBL/GenBank/DDBJ whole genome shotgun (WGS) entry which is preliminary data.</text>
</comment>
<reference evidence="2 3" key="1">
    <citation type="submission" date="2024-03" db="EMBL/GenBank/DDBJ databases">
        <title>The genome assembly and annotation of the cricket Gryllus longicercus Weissman &amp; Gray.</title>
        <authorList>
            <person name="Szrajer S."/>
            <person name="Gray D."/>
            <person name="Ylla G."/>
        </authorList>
    </citation>
    <scope>NUCLEOTIDE SEQUENCE [LARGE SCALE GENOMIC DNA]</scope>
    <source>
        <strain evidence="2">DAG 2021-001</strain>
        <tissue evidence="2">Whole body minus gut</tissue>
    </source>
</reference>
<evidence type="ECO:0000313" key="2">
    <source>
        <dbReference type="EMBL" id="KAK7862500.1"/>
    </source>
</evidence>
<sequence length="103" mass="11148">MHPVAVLVAAACLLGLHAVHARPTIYMVNEHDKLEPALVPVSSTVIPLPVYKVSASLGFAEKKGVKTSEPVKLITGGKKKSHQDDNIAINIKQISKEEYELQP</sequence>
<evidence type="ECO:0008006" key="4">
    <source>
        <dbReference type="Google" id="ProtNLM"/>
    </source>
</evidence>
<organism evidence="2 3">
    <name type="scientific">Gryllus longicercus</name>
    <dbReference type="NCBI Taxonomy" id="2509291"/>
    <lineage>
        <taxon>Eukaryota</taxon>
        <taxon>Metazoa</taxon>
        <taxon>Ecdysozoa</taxon>
        <taxon>Arthropoda</taxon>
        <taxon>Hexapoda</taxon>
        <taxon>Insecta</taxon>
        <taxon>Pterygota</taxon>
        <taxon>Neoptera</taxon>
        <taxon>Polyneoptera</taxon>
        <taxon>Orthoptera</taxon>
        <taxon>Ensifera</taxon>
        <taxon>Gryllidea</taxon>
        <taxon>Grylloidea</taxon>
        <taxon>Gryllidae</taxon>
        <taxon>Gryllinae</taxon>
        <taxon>Gryllus</taxon>
    </lineage>
</organism>
<evidence type="ECO:0000256" key="1">
    <source>
        <dbReference type="SAM" id="SignalP"/>
    </source>
</evidence>
<proteinExistence type="predicted"/>
<feature type="signal peptide" evidence="1">
    <location>
        <begin position="1"/>
        <end position="21"/>
    </location>
</feature>
<evidence type="ECO:0000313" key="3">
    <source>
        <dbReference type="Proteomes" id="UP001378592"/>
    </source>
</evidence>
<keyword evidence="1" id="KW-0732">Signal</keyword>
<dbReference type="Proteomes" id="UP001378592">
    <property type="component" value="Unassembled WGS sequence"/>
</dbReference>
<gene>
    <name evidence="2" type="ORF">R5R35_005923</name>
</gene>
<protein>
    <recommendedName>
        <fullName evidence="4">Accessory gland protein</fullName>
    </recommendedName>
</protein>
<feature type="chain" id="PRO_5042922118" description="Accessory gland protein" evidence="1">
    <location>
        <begin position="22"/>
        <end position="103"/>
    </location>
</feature>
<name>A0AAN9Z5L3_9ORTH</name>
<dbReference type="EMBL" id="JAZDUA010000273">
    <property type="protein sequence ID" value="KAK7862500.1"/>
    <property type="molecule type" value="Genomic_DNA"/>
</dbReference>
<dbReference type="AlphaFoldDB" id="A0AAN9Z5L3"/>